<feature type="region of interest" description="Disordered" evidence="8">
    <location>
        <begin position="1"/>
        <end position="21"/>
    </location>
</feature>
<evidence type="ECO:0000256" key="6">
    <source>
        <dbReference type="ARBA" id="ARBA00047407"/>
    </source>
</evidence>
<comment type="similarity">
    <text evidence="1 7">Belongs to the amidase family. GatA subfamily.</text>
</comment>
<evidence type="ECO:0000259" key="9">
    <source>
        <dbReference type="Pfam" id="PF01425"/>
    </source>
</evidence>
<dbReference type="PANTHER" id="PTHR11895">
    <property type="entry name" value="TRANSAMIDASE"/>
    <property type="match status" value="1"/>
</dbReference>
<comment type="catalytic activity">
    <reaction evidence="6 7">
        <text>L-glutamyl-tRNA(Gln) + L-glutamine + ATP + H2O = L-glutaminyl-tRNA(Gln) + L-glutamate + ADP + phosphate + H(+)</text>
        <dbReference type="Rhea" id="RHEA:17521"/>
        <dbReference type="Rhea" id="RHEA-COMP:9681"/>
        <dbReference type="Rhea" id="RHEA-COMP:9684"/>
        <dbReference type="ChEBI" id="CHEBI:15377"/>
        <dbReference type="ChEBI" id="CHEBI:15378"/>
        <dbReference type="ChEBI" id="CHEBI:29985"/>
        <dbReference type="ChEBI" id="CHEBI:30616"/>
        <dbReference type="ChEBI" id="CHEBI:43474"/>
        <dbReference type="ChEBI" id="CHEBI:58359"/>
        <dbReference type="ChEBI" id="CHEBI:78520"/>
        <dbReference type="ChEBI" id="CHEBI:78521"/>
        <dbReference type="ChEBI" id="CHEBI:456216"/>
        <dbReference type="EC" id="6.3.5.7"/>
    </reaction>
</comment>
<evidence type="ECO:0000256" key="8">
    <source>
        <dbReference type="SAM" id="MobiDB-lite"/>
    </source>
</evidence>
<dbReference type="InterPro" id="IPR004412">
    <property type="entry name" value="GatA"/>
</dbReference>
<evidence type="ECO:0000256" key="4">
    <source>
        <dbReference type="ARBA" id="ARBA00022840"/>
    </source>
</evidence>
<evidence type="ECO:0000256" key="3">
    <source>
        <dbReference type="ARBA" id="ARBA00022741"/>
    </source>
</evidence>
<gene>
    <name evidence="10" type="ORF">EJ05DRAFT_530838</name>
</gene>
<comment type="subcellular location">
    <subcellularLocation>
        <location evidence="7">Mitochondrion</location>
    </subcellularLocation>
</comment>
<dbReference type="SUPFAM" id="SSF75304">
    <property type="entry name" value="Amidase signature (AS) enzymes"/>
    <property type="match status" value="1"/>
</dbReference>
<dbReference type="GO" id="GO:0005739">
    <property type="term" value="C:mitochondrion"/>
    <property type="evidence" value="ECO:0007669"/>
    <property type="project" value="UniProtKB-SubCell"/>
</dbReference>
<dbReference type="GeneID" id="54490044"/>
<dbReference type="InterPro" id="IPR000120">
    <property type="entry name" value="Amidase"/>
</dbReference>
<dbReference type="GO" id="GO:0070681">
    <property type="term" value="P:glutaminyl-tRNAGln biosynthesis via transamidation"/>
    <property type="evidence" value="ECO:0007669"/>
    <property type="project" value="UniProtKB-UniRule"/>
</dbReference>
<dbReference type="GO" id="GO:0005524">
    <property type="term" value="F:ATP binding"/>
    <property type="evidence" value="ECO:0007669"/>
    <property type="project" value="UniProtKB-KW"/>
</dbReference>
<feature type="active site" description="Acyl-ester intermediate" evidence="7">
    <location>
        <position position="185"/>
    </location>
</feature>
<dbReference type="RefSeq" id="XP_033603806.1">
    <property type="nucleotide sequence ID" value="XM_033748990.1"/>
</dbReference>
<keyword evidence="11" id="KW-1185">Reference proteome</keyword>
<accession>A0A6A6WGZ1</accession>
<keyword evidence="2 7" id="KW-0436">Ligase</keyword>
<dbReference type="Gene3D" id="3.90.1300.10">
    <property type="entry name" value="Amidase signature (AS) domain"/>
    <property type="match status" value="1"/>
</dbReference>
<dbReference type="GO" id="GO:0050567">
    <property type="term" value="F:glutaminyl-tRNA synthase (glutamine-hydrolyzing) activity"/>
    <property type="evidence" value="ECO:0007669"/>
    <property type="project" value="UniProtKB-UniRule"/>
</dbReference>
<dbReference type="GO" id="GO:0032543">
    <property type="term" value="P:mitochondrial translation"/>
    <property type="evidence" value="ECO:0007669"/>
    <property type="project" value="UniProtKB-UniRule"/>
</dbReference>
<evidence type="ECO:0000313" key="10">
    <source>
        <dbReference type="EMBL" id="KAF2761355.1"/>
    </source>
</evidence>
<name>A0A6A6WGZ1_9PEZI</name>
<evidence type="ECO:0000256" key="2">
    <source>
        <dbReference type="ARBA" id="ARBA00022598"/>
    </source>
</evidence>
<dbReference type="InterPro" id="IPR020556">
    <property type="entry name" value="Amidase_CS"/>
</dbReference>
<dbReference type="Pfam" id="PF01425">
    <property type="entry name" value="Amidase"/>
    <property type="match status" value="1"/>
</dbReference>
<comment type="function">
    <text evidence="7">Allows the formation of correctly charged Gln-tRNA(Gln) through the transamidation of misacylated Glu-tRNA(Gln) in the mitochondria. The reaction takes place in the presence of glutamine and ATP through an activated gamma-phospho-Glu-tRNA(Gln).</text>
</comment>
<dbReference type="GO" id="GO:0030956">
    <property type="term" value="C:glutamyl-tRNA(Gln) amidotransferase complex"/>
    <property type="evidence" value="ECO:0007669"/>
    <property type="project" value="UniProtKB-UniRule"/>
</dbReference>
<dbReference type="EC" id="6.3.5.7" evidence="7"/>
<dbReference type="PANTHER" id="PTHR11895:SF7">
    <property type="entry name" value="GLUTAMYL-TRNA(GLN) AMIDOTRANSFERASE SUBUNIT A, MITOCHONDRIAL"/>
    <property type="match status" value="1"/>
</dbReference>
<evidence type="ECO:0000256" key="5">
    <source>
        <dbReference type="ARBA" id="ARBA00022917"/>
    </source>
</evidence>
<keyword evidence="4 7" id="KW-0067">ATP-binding</keyword>
<keyword evidence="7" id="KW-0496">Mitochondrion</keyword>
<feature type="active site" description="Charge relay system" evidence="7">
    <location>
        <position position="84"/>
    </location>
</feature>
<dbReference type="Proteomes" id="UP000799437">
    <property type="component" value="Unassembled WGS sequence"/>
</dbReference>
<dbReference type="NCBIfam" id="TIGR00132">
    <property type="entry name" value="gatA"/>
    <property type="match status" value="1"/>
</dbReference>
<evidence type="ECO:0000313" key="11">
    <source>
        <dbReference type="Proteomes" id="UP000799437"/>
    </source>
</evidence>
<proteinExistence type="inferred from homology"/>
<evidence type="ECO:0000256" key="7">
    <source>
        <dbReference type="HAMAP-Rule" id="MF_03150"/>
    </source>
</evidence>
<dbReference type="PROSITE" id="PS00571">
    <property type="entry name" value="AMIDASES"/>
    <property type="match status" value="1"/>
</dbReference>
<sequence length="505" mass="53881">MLRKFRIDISHGSERNSPHSMLRSLGQKATLLQEAEKALVAQSAFKSLNAFISVPNADILLREVAEHEAAPAKGPLSGKLIAVKDNICTSSLPTTAGSRLLRHFTSPYDATIIEKLRASGAVIAGKTNLDEFGMGSHSTHSHFGPVSQVSASGQITSVGGSSGGSAVAVATGQCHAAVGTDTGGSVRLPAAYNNVVGFKPSYGLVSRWGVIAYANSLDTVGVFGRNLGDTRIMFDALNAFDARDPTSLSEHIRARMRSNVCMENGKDVVSLRVGVPTDYNIDELDTAVKNAWITTLQALQGQGATLVPVELQTTRHALSAYYVLAPAEVSSNLAKYDGVRYGERTSGPDGTSDSVLFAKTRGELGAEAKRRILLGAYSLSAEAKDNYFIQAQKVRKLVQDDFNKAFRKPNPLYPEHRTSNAEGVDVLICPTAPTPPPELERLRDQQPVDAYTNDVFTVPASLAGLPALSMPVGGNKSNGIGIQVIGQFGDDHLVFDVAERIEECT</sequence>
<dbReference type="InterPro" id="IPR023631">
    <property type="entry name" value="Amidase_dom"/>
</dbReference>
<feature type="compositionally biased region" description="Basic and acidic residues" evidence="8">
    <location>
        <begin position="1"/>
        <end position="17"/>
    </location>
</feature>
<dbReference type="OrthoDB" id="421993at2759"/>
<reference evidence="10" key="1">
    <citation type="journal article" date="2020" name="Stud. Mycol.">
        <title>101 Dothideomycetes genomes: a test case for predicting lifestyles and emergence of pathogens.</title>
        <authorList>
            <person name="Haridas S."/>
            <person name="Albert R."/>
            <person name="Binder M."/>
            <person name="Bloem J."/>
            <person name="Labutti K."/>
            <person name="Salamov A."/>
            <person name="Andreopoulos B."/>
            <person name="Baker S."/>
            <person name="Barry K."/>
            <person name="Bills G."/>
            <person name="Bluhm B."/>
            <person name="Cannon C."/>
            <person name="Castanera R."/>
            <person name="Culley D."/>
            <person name="Daum C."/>
            <person name="Ezra D."/>
            <person name="Gonzalez J."/>
            <person name="Henrissat B."/>
            <person name="Kuo A."/>
            <person name="Liang C."/>
            <person name="Lipzen A."/>
            <person name="Lutzoni F."/>
            <person name="Magnuson J."/>
            <person name="Mondo S."/>
            <person name="Nolan M."/>
            <person name="Ohm R."/>
            <person name="Pangilinan J."/>
            <person name="Park H.-J."/>
            <person name="Ramirez L."/>
            <person name="Alfaro M."/>
            <person name="Sun H."/>
            <person name="Tritt A."/>
            <person name="Yoshinaga Y."/>
            <person name="Zwiers L.-H."/>
            <person name="Turgeon B."/>
            <person name="Goodwin S."/>
            <person name="Spatafora J."/>
            <person name="Crous P."/>
            <person name="Grigoriev I."/>
        </authorList>
    </citation>
    <scope>NUCLEOTIDE SEQUENCE</scope>
    <source>
        <strain evidence="10">CBS 121739</strain>
    </source>
</reference>
<dbReference type="HAMAP" id="MF_00120">
    <property type="entry name" value="GatA"/>
    <property type="match status" value="1"/>
</dbReference>
<dbReference type="InterPro" id="IPR036928">
    <property type="entry name" value="AS_sf"/>
</dbReference>
<dbReference type="AlphaFoldDB" id="A0A6A6WGZ1"/>
<feature type="domain" description="Amidase" evidence="9">
    <location>
        <begin position="43"/>
        <end position="494"/>
    </location>
</feature>
<protein>
    <recommendedName>
        <fullName evidence="7">Glutamyl-tRNA(Gln) amidotransferase subunit A, mitochondrial</fullName>
        <shortName evidence="7">Glu-AdT subunit A</shortName>
        <ecNumber evidence="7">6.3.5.7</ecNumber>
    </recommendedName>
</protein>
<keyword evidence="3 7" id="KW-0547">Nucleotide-binding</keyword>
<feature type="active site" description="Charge relay system" evidence="7">
    <location>
        <position position="161"/>
    </location>
</feature>
<evidence type="ECO:0000256" key="1">
    <source>
        <dbReference type="ARBA" id="ARBA00008069"/>
    </source>
</evidence>
<dbReference type="EMBL" id="ML996567">
    <property type="protein sequence ID" value="KAF2761355.1"/>
    <property type="molecule type" value="Genomic_DNA"/>
</dbReference>
<keyword evidence="5 7" id="KW-0648">Protein biosynthesis</keyword>
<comment type="subunit">
    <text evidence="7">Subunit of the heterotrimeric GatCAB amidotransferase (AdT) complex, composed of A, B and C subunits.</text>
</comment>
<organism evidence="10 11">
    <name type="scientific">Pseudovirgaria hyperparasitica</name>
    <dbReference type="NCBI Taxonomy" id="470096"/>
    <lineage>
        <taxon>Eukaryota</taxon>
        <taxon>Fungi</taxon>
        <taxon>Dikarya</taxon>
        <taxon>Ascomycota</taxon>
        <taxon>Pezizomycotina</taxon>
        <taxon>Dothideomycetes</taxon>
        <taxon>Dothideomycetes incertae sedis</taxon>
        <taxon>Acrospermales</taxon>
        <taxon>Acrospermaceae</taxon>
        <taxon>Pseudovirgaria</taxon>
    </lineage>
</organism>